<protein>
    <submittedName>
        <fullName evidence="2">Uncharacterized protein</fullName>
    </submittedName>
</protein>
<feature type="compositionally biased region" description="Acidic residues" evidence="1">
    <location>
        <begin position="230"/>
        <end position="240"/>
    </location>
</feature>
<feature type="compositionally biased region" description="Basic residues" evidence="1">
    <location>
        <begin position="267"/>
        <end position="285"/>
    </location>
</feature>
<keyword evidence="3" id="KW-1185">Reference proteome</keyword>
<dbReference type="HOGENOM" id="CLU_977224_0_0_1"/>
<dbReference type="OrthoDB" id="5376140at2759"/>
<dbReference type="AlphaFoldDB" id="R8BRJ4"/>
<dbReference type="RefSeq" id="XP_007913231.1">
    <property type="nucleotide sequence ID" value="XM_007915040.1"/>
</dbReference>
<dbReference type="Proteomes" id="UP000014074">
    <property type="component" value="Unassembled WGS sequence"/>
</dbReference>
<evidence type="ECO:0000313" key="2">
    <source>
        <dbReference type="EMBL" id="EOO01961.1"/>
    </source>
</evidence>
<reference evidence="3" key="1">
    <citation type="journal article" date="2013" name="Genome Announc.">
        <title>Draft genome sequence of the ascomycete Phaeoacremonium aleophilum strain UCR-PA7, a causal agent of the esca disease complex in grapevines.</title>
        <authorList>
            <person name="Blanco-Ulate B."/>
            <person name="Rolshausen P."/>
            <person name="Cantu D."/>
        </authorList>
    </citation>
    <scope>NUCLEOTIDE SEQUENCE [LARGE SCALE GENOMIC DNA]</scope>
    <source>
        <strain evidence="3">UCR-PA7</strain>
    </source>
</reference>
<accession>R8BRJ4</accession>
<sequence>MVRKAFRWRNQSTLSGVSDAMNTDVPPTLLAKRDREAQRFNEVITLAYSKLKDMFEKLRTPAQPLVVNATEVDAPALLHTIRPQHIHVYLRTAAMFRDVDEVIRVMDWVLQAWELDSVLEDAKSPDFRGQYSLMARVFAFFRAYGDKYIEPEVMSRFESQLRELNEQKGCTWHWPSDEEVEEYNAFAFSEEGLPSLFDDPYLKQAGTSATDLVRGAEVNKPNDDNLVDTGAEEGIEDEDIENRKDQDLDEFEEEEEEEDVDDETLAKKQKFGSRRSSRQRRRKNK</sequence>
<dbReference type="KEGG" id="tmn:UCRPA7_2478"/>
<dbReference type="EMBL" id="KB932935">
    <property type="protein sequence ID" value="EOO01961.1"/>
    <property type="molecule type" value="Genomic_DNA"/>
</dbReference>
<feature type="region of interest" description="Disordered" evidence="1">
    <location>
        <begin position="213"/>
        <end position="285"/>
    </location>
</feature>
<evidence type="ECO:0000313" key="3">
    <source>
        <dbReference type="Proteomes" id="UP000014074"/>
    </source>
</evidence>
<proteinExistence type="predicted"/>
<feature type="compositionally biased region" description="Acidic residues" evidence="1">
    <location>
        <begin position="247"/>
        <end position="263"/>
    </location>
</feature>
<organism evidence="2 3">
    <name type="scientific">Phaeoacremonium minimum (strain UCR-PA7)</name>
    <name type="common">Esca disease fungus</name>
    <name type="synonym">Togninia minima</name>
    <dbReference type="NCBI Taxonomy" id="1286976"/>
    <lineage>
        <taxon>Eukaryota</taxon>
        <taxon>Fungi</taxon>
        <taxon>Dikarya</taxon>
        <taxon>Ascomycota</taxon>
        <taxon>Pezizomycotina</taxon>
        <taxon>Sordariomycetes</taxon>
        <taxon>Sordariomycetidae</taxon>
        <taxon>Togniniales</taxon>
        <taxon>Togniniaceae</taxon>
        <taxon>Phaeoacremonium</taxon>
    </lineage>
</organism>
<gene>
    <name evidence="2" type="ORF">UCRPA7_2478</name>
</gene>
<name>R8BRJ4_PHAM7</name>
<evidence type="ECO:0000256" key="1">
    <source>
        <dbReference type="SAM" id="MobiDB-lite"/>
    </source>
</evidence>
<dbReference type="GeneID" id="19322730"/>